<evidence type="ECO:0000256" key="1">
    <source>
        <dbReference type="SAM" id="SignalP"/>
    </source>
</evidence>
<dbReference type="PROSITE" id="PS51257">
    <property type="entry name" value="PROKAR_LIPOPROTEIN"/>
    <property type="match status" value="1"/>
</dbReference>
<proteinExistence type="predicted"/>
<dbReference type="AlphaFoldDB" id="A0A4Y9QWX4"/>
<keyword evidence="1" id="KW-0732">Signal</keyword>
<gene>
    <name evidence="2" type="ORF">E4S40_08130</name>
</gene>
<evidence type="ECO:0000313" key="2">
    <source>
        <dbReference type="EMBL" id="TFV96182.1"/>
    </source>
</evidence>
<reference evidence="2 3" key="1">
    <citation type="submission" date="2019-03" db="EMBL/GenBank/DDBJ databases">
        <title>Algoriphagus sp. nov, a new strain isolated from root system soil of mangrove plant Kandelia.</title>
        <authorList>
            <person name="Yin Q."/>
            <person name="Wang K."/>
            <person name="Song Z."/>
        </authorList>
    </citation>
    <scope>NUCLEOTIDE SEQUENCE [LARGE SCALE GENOMIC DNA]</scope>
    <source>
        <strain evidence="2 3">XY-J91</strain>
    </source>
</reference>
<keyword evidence="3" id="KW-1185">Reference proteome</keyword>
<protein>
    <submittedName>
        <fullName evidence="2">Uncharacterized protein</fullName>
    </submittedName>
</protein>
<organism evidence="2 3">
    <name type="scientific">Algoriphagus kandeliae</name>
    <dbReference type="NCBI Taxonomy" id="2562278"/>
    <lineage>
        <taxon>Bacteria</taxon>
        <taxon>Pseudomonadati</taxon>
        <taxon>Bacteroidota</taxon>
        <taxon>Cytophagia</taxon>
        <taxon>Cytophagales</taxon>
        <taxon>Cyclobacteriaceae</taxon>
        <taxon>Algoriphagus</taxon>
    </lineage>
</organism>
<name>A0A4Y9QWX4_9BACT</name>
<evidence type="ECO:0000313" key="3">
    <source>
        <dbReference type="Proteomes" id="UP000297647"/>
    </source>
</evidence>
<dbReference type="Proteomes" id="UP000297647">
    <property type="component" value="Unassembled WGS sequence"/>
</dbReference>
<feature type="chain" id="PRO_5021422061" evidence="1">
    <location>
        <begin position="24"/>
        <end position="141"/>
    </location>
</feature>
<dbReference type="RefSeq" id="WP_135072853.1">
    <property type="nucleotide sequence ID" value="NZ_SPSB01000002.1"/>
</dbReference>
<dbReference type="OrthoDB" id="825810at2"/>
<dbReference type="EMBL" id="SPSB01000002">
    <property type="protein sequence ID" value="TFV96182.1"/>
    <property type="molecule type" value="Genomic_DNA"/>
</dbReference>
<sequence>MKIRVLQISLLFFSVLGLFSSCACNPEDIIKVAFTGIEAIVGDGFLPSDEIRALGEFENVQVNLTNTPTEKIIILRLENGDPKKLSNQPEILARKCAEIYLRDFDNAQEYEQIIIQFVQTDPYQPENYAIQEHEFQVSDFF</sequence>
<accession>A0A4Y9QWX4</accession>
<comment type="caution">
    <text evidence="2">The sequence shown here is derived from an EMBL/GenBank/DDBJ whole genome shotgun (WGS) entry which is preliminary data.</text>
</comment>
<feature type="signal peptide" evidence="1">
    <location>
        <begin position="1"/>
        <end position="23"/>
    </location>
</feature>